<evidence type="ECO:0000313" key="2">
    <source>
        <dbReference type="Proteomes" id="UP001341840"/>
    </source>
</evidence>
<name>A0ABU6XKS2_9FABA</name>
<keyword evidence="2" id="KW-1185">Reference proteome</keyword>
<dbReference type="Proteomes" id="UP001341840">
    <property type="component" value="Unassembled WGS sequence"/>
</dbReference>
<sequence length="104" mass="10620">MVEAELDGGDRVSPHLCLFVLSSLFWLNDGGGKGGFDRGDRDPSETTEQRAPSAAALSLSHSLSLSLSSPSLLPATAATVEMGAAGATFFSLFLSSACVGVCVV</sequence>
<gene>
    <name evidence="1" type="ORF">PIB30_060581</name>
</gene>
<accession>A0ABU6XKS2</accession>
<proteinExistence type="predicted"/>
<protein>
    <submittedName>
        <fullName evidence="1">Uncharacterized protein</fullName>
    </submittedName>
</protein>
<comment type="caution">
    <text evidence="1">The sequence shown here is derived from an EMBL/GenBank/DDBJ whole genome shotgun (WGS) entry which is preliminary data.</text>
</comment>
<dbReference type="EMBL" id="JASCZI010211986">
    <property type="protein sequence ID" value="MED6197845.1"/>
    <property type="molecule type" value="Genomic_DNA"/>
</dbReference>
<evidence type="ECO:0000313" key="1">
    <source>
        <dbReference type="EMBL" id="MED6197845.1"/>
    </source>
</evidence>
<reference evidence="1 2" key="1">
    <citation type="journal article" date="2023" name="Plants (Basel)">
        <title>Bridging the Gap: Combining Genomics and Transcriptomics Approaches to Understand Stylosanthes scabra, an Orphan Legume from the Brazilian Caatinga.</title>
        <authorList>
            <person name="Ferreira-Neto J.R.C."/>
            <person name="da Silva M.D."/>
            <person name="Binneck E."/>
            <person name="de Melo N.F."/>
            <person name="da Silva R.H."/>
            <person name="de Melo A.L.T.M."/>
            <person name="Pandolfi V."/>
            <person name="Bustamante F.O."/>
            <person name="Brasileiro-Vidal A.C."/>
            <person name="Benko-Iseppon A.M."/>
        </authorList>
    </citation>
    <scope>NUCLEOTIDE SEQUENCE [LARGE SCALE GENOMIC DNA]</scope>
    <source>
        <tissue evidence="1">Leaves</tissue>
    </source>
</reference>
<organism evidence="1 2">
    <name type="scientific">Stylosanthes scabra</name>
    <dbReference type="NCBI Taxonomy" id="79078"/>
    <lineage>
        <taxon>Eukaryota</taxon>
        <taxon>Viridiplantae</taxon>
        <taxon>Streptophyta</taxon>
        <taxon>Embryophyta</taxon>
        <taxon>Tracheophyta</taxon>
        <taxon>Spermatophyta</taxon>
        <taxon>Magnoliopsida</taxon>
        <taxon>eudicotyledons</taxon>
        <taxon>Gunneridae</taxon>
        <taxon>Pentapetalae</taxon>
        <taxon>rosids</taxon>
        <taxon>fabids</taxon>
        <taxon>Fabales</taxon>
        <taxon>Fabaceae</taxon>
        <taxon>Papilionoideae</taxon>
        <taxon>50 kb inversion clade</taxon>
        <taxon>dalbergioids sensu lato</taxon>
        <taxon>Dalbergieae</taxon>
        <taxon>Pterocarpus clade</taxon>
        <taxon>Stylosanthes</taxon>
    </lineage>
</organism>